<feature type="domain" description="Integrase catalytic" evidence="10">
    <location>
        <begin position="327"/>
        <end position="486"/>
    </location>
</feature>
<dbReference type="InterPro" id="IPR043128">
    <property type="entry name" value="Rev_trsase/Diguanyl_cyclase"/>
</dbReference>
<evidence type="ECO:0000259" key="8">
    <source>
        <dbReference type="PROSITE" id="PS50158"/>
    </source>
</evidence>
<dbReference type="PROSITE" id="PS50994">
    <property type="entry name" value="INTEGRASE"/>
    <property type="match status" value="2"/>
</dbReference>
<dbReference type="InterPro" id="IPR012337">
    <property type="entry name" value="RNaseH-like_sf"/>
</dbReference>
<keyword evidence="6" id="KW-0862">Zinc</keyword>
<feature type="non-terminal residue" evidence="11">
    <location>
        <position position="2466"/>
    </location>
</feature>
<keyword evidence="4" id="KW-0238">DNA-binding</keyword>
<dbReference type="InterPro" id="IPR041577">
    <property type="entry name" value="RT_RNaseH_2"/>
</dbReference>
<dbReference type="InterPro" id="IPR001584">
    <property type="entry name" value="Integrase_cat-core"/>
</dbReference>
<dbReference type="InterPro" id="IPR036875">
    <property type="entry name" value="Znf_CCHC_sf"/>
</dbReference>
<keyword evidence="12" id="KW-1185">Reference proteome</keyword>
<dbReference type="SUPFAM" id="SSF56672">
    <property type="entry name" value="DNA/RNA polymerases"/>
    <property type="match status" value="4"/>
</dbReference>
<feature type="compositionally biased region" description="Polar residues" evidence="7">
    <location>
        <begin position="2435"/>
        <end position="2451"/>
    </location>
</feature>
<dbReference type="SMART" id="SM00343">
    <property type="entry name" value="ZnF_C2HC"/>
    <property type="match status" value="1"/>
</dbReference>
<dbReference type="InterPro" id="IPR050951">
    <property type="entry name" value="Retrovirus_Pol_polyprotein"/>
</dbReference>
<feature type="domain" description="Reverse transcriptase" evidence="9">
    <location>
        <begin position="2205"/>
        <end position="2383"/>
    </location>
</feature>
<evidence type="ECO:0000256" key="5">
    <source>
        <dbReference type="ARBA" id="ARBA00023268"/>
    </source>
</evidence>
<keyword evidence="6" id="KW-0479">Metal-binding</keyword>
<dbReference type="Pfam" id="PF03732">
    <property type="entry name" value="Retrotrans_gag"/>
    <property type="match status" value="1"/>
</dbReference>
<dbReference type="Gene3D" id="3.30.420.10">
    <property type="entry name" value="Ribonuclease H-like superfamily/Ribonuclease H"/>
    <property type="match status" value="2"/>
</dbReference>
<dbReference type="PROSITE" id="PS50878">
    <property type="entry name" value="RT_POL"/>
    <property type="match status" value="2"/>
</dbReference>
<evidence type="ECO:0000256" key="6">
    <source>
        <dbReference type="PROSITE-ProRule" id="PRU00047"/>
    </source>
</evidence>
<dbReference type="CDD" id="cd01647">
    <property type="entry name" value="RT_LTR"/>
    <property type="match status" value="3"/>
</dbReference>
<feature type="compositionally biased region" description="Polar residues" evidence="7">
    <location>
        <begin position="1868"/>
        <end position="1878"/>
    </location>
</feature>
<evidence type="ECO:0000313" key="12">
    <source>
        <dbReference type="Proteomes" id="UP001235939"/>
    </source>
</evidence>
<dbReference type="InterPro" id="IPR001878">
    <property type="entry name" value="Znf_CCHC"/>
</dbReference>
<accession>A0ABY6KT73</accession>
<dbReference type="PANTHER" id="PTHR37984:SF5">
    <property type="entry name" value="PROTEIN NYNRIN-LIKE"/>
    <property type="match status" value="1"/>
</dbReference>
<reference evidence="11 12" key="1">
    <citation type="submission" date="2022-01" db="EMBL/GenBank/DDBJ databases">
        <title>A chromosomal length assembly of Cordylochernes scorpioides.</title>
        <authorList>
            <person name="Zeh D."/>
            <person name="Zeh J."/>
        </authorList>
    </citation>
    <scope>NUCLEOTIDE SEQUENCE [LARGE SCALE GENOMIC DNA]</scope>
    <source>
        <strain evidence="11">IN4F17</strain>
        <tissue evidence="11">Whole Body</tissue>
    </source>
</reference>
<dbReference type="InterPro" id="IPR036397">
    <property type="entry name" value="RNaseH_sf"/>
</dbReference>
<dbReference type="Pfam" id="PF23055">
    <property type="entry name" value="DUF7041"/>
    <property type="match status" value="1"/>
</dbReference>
<evidence type="ECO:0000256" key="4">
    <source>
        <dbReference type="ARBA" id="ARBA00023125"/>
    </source>
</evidence>
<evidence type="ECO:0000259" key="9">
    <source>
        <dbReference type="PROSITE" id="PS50878"/>
    </source>
</evidence>
<dbReference type="Proteomes" id="UP001235939">
    <property type="component" value="Chromosome 09"/>
</dbReference>
<dbReference type="SUPFAM" id="SSF57756">
    <property type="entry name" value="Retrovirus zinc finger-like domains"/>
    <property type="match status" value="1"/>
</dbReference>
<feature type="domain" description="Integrase catalytic" evidence="10">
    <location>
        <begin position="1365"/>
        <end position="1532"/>
    </location>
</feature>
<protein>
    <recommendedName>
        <fullName evidence="1">RNA-directed DNA polymerase</fullName>
        <ecNumber evidence="1">2.7.7.49</ecNumber>
    </recommendedName>
</protein>
<feature type="domain" description="Reverse transcriptase" evidence="9">
    <location>
        <begin position="845"/>
        <end position="1022"/>
    </location>
</feature>
<evidence type="ECO:0000313" key="11">
    <source>
        <dbReference type="EMBL" id="UYV72042.1"/>
    </source>
</evidence>
<feature type="region of interest" description="Disordered" evidence="7">
    <location>
        <begin position="1785"/>
        <end position="1885"/>
    </location>
</feature>
<keyword evidence="3" id="KW-0064">Aspartyl protease</keyword>
<evidence type="ECO:0000256" key="1">
    <source>
        <dbReference type="ARBA" id="ARBA00012493"/>
    </source>
</evidence>
<dbReference type="Pfam" id="PF00665">
    <property type="entry name" value="rve"/>
    <property type="match status" value="2"/>
</dbReference>
<sequence>MAEESAKPQPGATIGRDASSDPVVLNPNIDIPKYDGTEDPRPWIESLEEIGFLYHWADYIISCYAAMNMIGSAKTWLNLHKISFTSWENFKSRLIEDFASDANKEEIKMRLNRMQQWNEPAIRKLNDVTVKDVYPIPKIDEVLDTLQGSKYLSAIDLKSGYWQVEVEEKDKEKTAFTTAHGLYEFNVMPFGLCNAPATFERNMENMLDEEDKFIESVKKNLNGSRRSIAQNFKEEDGCLFKKNPNPEGRAWLLVVPEKKKREIMKEYHNHMSNGHLGVARTMYRIKSKYFWPSMLKYVSEFVKTCHLCQSRKGSNQLPSGLLQPIPPANFPFERIGIDFVSPLPSTKNRKKWIIVLTDYYTRYAETRAVSEATVKEVSKFLVEDIFLRHGAPQYLISDRGSQFTSNLMKEVVKTCKIKHCFTTSYHPQTNGLTERLNRTLINMLSMYVNTDQKNWDEILPFITHAYNTTIQETTGYSPFFLMFGREPTSLLDDRNISVDIDKDDYNEYIKHHLDKMNRTRKLVINNTIKTQERMKKNYDKKHMERSYEPGELVAVWTPIRKIGKSPECKTQLRNIRKGQHPSNLPNSKLAFRAPPFWPNDVELWISQLEAAFGLAEMSRDETKPQATVTSLDQPTFTYVADIVTPPPPSGKYDALKARLLQRLGQSKQTKILQVLDGRPMGDQKPSTVQAGMQHQAGRNFSDTVLKMLWTRRLPQDIRAALAASSETSLSKLAEVTDNIHEAILPTVSAVDQPSTGHSAEAHQQLMTQIQDLHTQIEALKSSMDTPHNRYQTLGTRTTTKKRNAGTCWYHMKFGAQARKCLQPSKPRRLPTDKLAAAKKEFAFMIEKGICRPSKSTWASLLHLVPKKVGSLRPCGDCRKLNAATVPDRYPVPNIMDFASHLHGKKIFSTIDLVRAYHHMPVESRDIPKTAVITPFGLFEFPRMSFGLCNAAQTFQRLINEVLQGLDFAYAYIDDVLIASDSENQHASHLQQLFGRLRDYGLAINETKCTFGQTSVKFLGFIITNAGIFPDPQRVQAIKGIPIPDTVGKFRRFLGMINFYRRCLPNAASTQAPFHAMVEGRKNASCQWTPTALQAFDQCKLQLANAALLHYPFPEAPLCLTVDASDFAVGTALHQQVGTNFQPIAFFSRKLDAAQRKYSAYDRELLTVYLAIKHFRHLLEGRQFPVYTDHKPLTYAFQQNLDKVSPRQCRHLDFIGQFTTDIHHIAGCENVPADFLSRVEPISHHQPYDPKSLAEAQAVDQELQALLTLENRSSLQLEKVQIPETNISLCCDVSTAKPRPFVPAFCRRIIFSAYHNLSNPGVRATTRMVTAHYVWPAVKKDCAFWTRACHRCQVSKTTRHTRTPLQSFSPPDGRFSHVHIDLVGPLPPSENYRYIFICVNRFTRWPEALPIPDITAKTVANAFLSVWISRFGVPAKVTTDQGRQFESELFGELTRLLEINRIRTSPYDPAANGLVERFHRQVKDSLRCHDSTSWSLKLPIVLLGIRSSLREDPNTTTAELVYTYPFQEHFSRNPLCKLAYRTVAGGLQARHGISETCTKQATWEPLRLRAQTTRDMMVETRSGKMQDPAQERIMAEESAKPQPGATIGRDASSDPVVLNPNIDIPKYDGTEDPRPWIESLEEIGFLYHWADYIISRYAAMNMIGSAKTWLNLHKISFTSWENFKSRLIEDFASDANKEEIKMRLNRMQQWNEPAIRFAEDILVLCNKVDPQMEEETKINWVIGGLKKEYSFALHLNPPKNTNELLEICKKLDLFEKNYQERAEKSKALYNGPRSPRPHHQEQWKNATSFRRPYQNTSKPQAPAPRYYQNTSKPQAPTPRYYQNKPLPQVSAPRLSYTPNPEPKPVYPSKTYNKNPNSNRNRTEDGRPICFKCNKPGHVARYCRVRFVRIVEEDPIVTQDKVEEEIRMDNGTEKSRPLLYADPAEVNLMEESEQKEHEEPQFQINENLAYKEKEQLKQVLEKYEDLFSSGLGRSNLAKHRIDTEGAKPIKHKPYRVSAKEREIIKEQIEEMLRDGIIRPSSSPWSFPVILVKKRDGKYRFCVDYRKLNDVTVKDVYPIPKIDEVLDTLQGSKYLSAIDLKSGYWQVEVEEKDKEKTAFTTAHGLYEFNVMPFGLCNAPATFERNMENMLETLFQEHEHLFHGLGTIKGYSHKVTLKDNYRPIAQRCRRIPYAMIEAVNQELDKMLENGIIEKVHQGSEWVSNIIVVPKRDSEEIRLCIDLREVKRAILRERHPIPTIDNMLHALKGAKLFAKLDAKKGFWQVDLDPQSRPLTTFITHRDCYRFCKVPFGLSRAPEAYQKGMDSILLDLKGVICYLDDVVVYAKDRQELEERLRKVLQRFDKVGIRLNKNKCKFFMEELDILGHIVSSEDTNQDISDLIPEESQENLSSDSTRIEYPNSSDVHIPDDNSSNQDKDTSLNRPSSSRTGSTFNQVVSGRLDAETLHQLPPE</sequence>
<feature type="region of interest" description="Disordered" evidence="7">
    <location>
        <begin position="1"/>
        <end position="33"/>
    </location>
</feature>
<keyword evidence="3" id="KW-0378">Hydrolase</keyword>
<dbReference type="Gene3D" id="3.10.20.370">
    <property type="match status" value="1"/>
</dbReference>
<dbReference type="PANTHER" id="PTHR37984">
    <property type="entry name" value="PROTEIN CBG26694"/>
    <property type="match status" value="1"/>
</dbReference>
<dbReference type="Pfam" id="PF17921">
    <property type="entry name" value="Integrase_H2C2"/>
    <property type="match status" value="2"/>
</dbReference>
<dbReference type="Pfam" id="PF00078">
    <property type="entry name" value="RVT_1"/>
    <property type="match status" value="4"/>
</dbReference>
<dbReference type="InterPro" id="IPR055469">
    <property type="entry name" value="DUF7041"/>
</dbReference>
<dbReference type="EMBL" id="CP092871">
    <property type="protein sequence ID" value="UYV72042.1"/>
    <property type="molecule type" value="Genomic_DNA"/>
</dbReference>
<dbReference type="InterPro" id="IPR000477">
    <property type="entry name" value="RT_dom"/>
</dbReference>
<dbReference type="Gene3D" id="3.30.70.270">
    <property type="match status" value="5"/>
</dbReference>
<dbReference type="EC" id="2.7.7.49" evidence="1"/>
<keyword evidence="5" id="KW-0511">Multifunctional enzyme</keyword>
<evidence type="ECO:0000256" key="3">
    <source>
        <dbReference type="ARBA" id="ARBA00022750"/>
    </source>
</evidence>
<keyword evidence="2" id="KW-0645">Protease</keyword>
<organism evidence="11 12">
    <name type="scientific">Cordylochernes scorpioides</name>
    <dbReference type="NCBI Taxonomy" id="51811"/>
    <lineage>
        <taxon>Eukaryota</taxon>
        <taxon>Metazoa</taxon>
        <taxon>Ecdysozoa</taxon>
        <taxon>Arthropoda</taxon>
        <taxon>Chelicerata</taxon>
        <taxon>Arachnida</taxon>
        <taxon>Pseudoscorpiones</taxon>
        <taxon>Cheliferoidea</taxon>
        <taxon>Chernetidae</taxon>
        <taxon>Cordylochernes</taxon>
    </lineage>
</organism>
<evidence type="ECO:0000259" key="10">
    <source>
        <dbReference type="PROSITE" id="PS50994"/>
    </source>
</evidence>
<feature type="compositionally biased region" description="Polar residues" evidence="7">
    <location>
        <begin position="1802"/>
        <end position="1818"/>
    </location>
</feature>
<dbReference type="SUPFAM" id="SSF53098">
    <property type="entry name" value="Ribonuclease H-like"/>
    <property type="match status" value="2"/>
</dbReference>
<evidence type="ECO:0000256" key="2">
    <source>
        <dbReference type="ARBA" id="ARBA00022670"/>
    </source>
</evidence>
<feature type="region of interest" description="Disordered" evidence="7">
    <location>
        <begin position="2399"/>
        <end position="2466"/>
    </location>
</feature>
<dbReference type="InterPro" id="IPR043502">
    <property type="entry name" value="DNA/RNA_pol_sf"/>
</dbReference>
<gene>
    <name evidence="11" type="ORF">LAZ67_9001620</name>
</gene>
<dbReference type="PROSITE" id="PS50158">
    <property type="entry name" value="ZF_CCHC"/>
    <property type="match status" value="1"/>
</dbReference>
<dbReference type="InterPro" id="IPR005162">
    <property type="entry name" value="Retrotrans_gag_dom"/>
</dbReference>
<dbReference type="Gene3D" id="3.10.10.10">
    <property type="entry name" value="HIV Type 1 Reverse Transcriptase, subunit A, domain 1"/>
    <property type="match status" value="4"/>
</dbReference>
<proteinExistence type="predicted"/>
<dbReference type="Pfam" id="PF17919">
    <property type="entry name" value="RT_RNaseH_2"/>
    <property type="match status" value="1"/>
</dbReference>
<name>A0ABY6KT73_9ARAC</name>
<feature type="domain" description="CCHC-type" evidence="8">
    <location>
        <begin position="1888"/>
        <end position="1902"/>
    </location>
</feature>
<evidence type="ECO:0000256" key="7">
    <source>
        <dbReference type="SAM" id="MobiDB-lite"/>
    </source>
</evidence>
<feature type="compositionally biased region" description="Polar residues" evidence="7">
    <location>
        <begin position="2402"/>
        <end position="2428"/>
    </location>
</feature>
<dbReference type="InterPro" id="IPR041588">
    <property type="entry name" value="Integrase_H2C2"/>
</dbReference>
<keyword evidence="6" id="KW-0863">Zinc-finger</keyword>
<dbReference type="Gene3D" id="1.10.340.70">
    <property type="match status" value="2"/>
</dbReference>
<dbReference type="CDD" id="cd09274">
    <property type="entry name" value="RNase_HI_RT_Ty3"/>
    <property type="match status" value="1"/>
</dbReference>